<protein>
    <submittedName>
        <fullName evidence="1">Uncharacterized protein</fullName>
    </submittedName>
</protein>
<evidence type="ECO:0000313" key="1">
    <source>
        <dbReference type="EMBL" id="SHI04109.1"/>
    </source>
</evidence>
<dbReference type="STRING" id="299255.SAMN02745129_3757"/>
<dbReference type="OrthoDB" id="9928461at2"/>
<gene>
    <name evidence="1" type="ORF">SAMN02745129_3757</name>
</gene>
<dbReference type="AlphaFoldDB" id="A0A1M5XWN7"/>
<dbReference type="Proteomes" id="UP000184268">
    <property type="component" value="Unassembled WGS sequence"/>
</dbReference>
<accession>A0A1M5XWN7</accession>
<dbReference type="RefSeq" id="WP_143165750.1">
    <property type="nucleotide sequence ID" value="NZ_FQXG01000006.1"/>
</dbReference>
<name>A0A1M5XWN7_9GAMM</name>
<proteinExistence type="predicted"/>
<keyword evidence="2" id="KW-1185">Reference proteome</keyword>
<reference evidence="1 2" key="1">
    <citation type="submission" date="2016-11" db="EMBL/GenBank/DDBJ databases">
        <authorList>
            <person name="Jaros S."/>
            <person name="Januszkiewicz K."/>
            <person name="Wedrychowicz H."/>
        </authorList>
    </citation>
    <scope>NUCLEOTIDE SEQUENCE [LARGE SCALE GENOMIC DNA]</scope>
    <source>
        <strain evidence="1 2">DSM 16917</strain>
    </source>
</reference>
<organism evidence="1 2">
    <name type="scientific">Ferrimonas marina</name>
    <dbReference type="NCBI Taxonomy" id="299255"/>
    <lineage>
        <taxon>Bacteria</taxon>
        <taxon>Pseudomonadati</taxon>
        <taxon>Pseudomonadota</taxon>
        <taxon>Gammaproteobacteria</taxon>
        <taxon>Alteromonadales</taxon>
        <taxon>Ferrimonadaceae</taxon>
        <taxon>Ferrimonas</taxon>
    </lineage>
</organism>
<dbReference type="EMBL" id="FQXG01000006">
    <property type="protein sequence ID" value="SHI04109.1"/>
    <property type="molecule type" value="Genomic_DNA"/>
</dbReference>
<sequence>MSLSGGMSDNARARRLPWYAPALLLLLLIGCSNPLRSTLPGYEPKVIDSLAELEDIEQAYRVSLKQLDSEPTLANFSRYFPGHHRLPNQGETQRYQVYLDQRYVLKRDDVVVDSFNLLVWLYNLLERNKISNEGQLETSPRLYRQYMTFRWQGEQYLGYQIAERYCTSDRVNTMNCEY</sequence>
<evidence type="ECO:0000313" key="2">
    <source>
        <dbReference type="Proteomes" id="UP000184268"/>
    </source>
</evidence>